<dbReference type="PANTHER" id="PTHR48016:SF32">
    <property type="entry name" value="MITOGEN-ACTIVATED PROTEIN KINASE KINASE KINASE 4"/>
    <property type="match status" value="1"/>
</dbReference>
<evidence type="ECO:0000256" key="13">
    <source>
        <dbReference type="ARBA" id="ARBA00022842"/>
    </source>
</evidence>
<dbReference type="InterPro" id="IPR008271">
    <property type="entry name" value="Ser/Thr_kinase_AS"/>
</dbReference>
<dbReference type="Proteomes" id="UP000291343">
    <property type="component" value="Unassembled WGS sequence"/>
</dbReference>
<evidence type="ECO:0000256" key="20">
    <source>
        <dbReference type="SAM" id="MobiDB-lite"/>
    </source>
</evidence>
<protein>
    <recommendedName>
        <fullName evidence="17">Mitogen-activated protein kinase kinase kinase 4</fullName>
        <ecNumber evidence="4">2.7.11.25</ecNumber>
    </recommendedName>
    <alternativeName>
        <fullName evidence="18">MAPK/ERK kinase kinase 4</fullName>
    </alternativeName>
</protein>
<sequence>MSDWKKRLGIEINYSSDDDERNPNGETSPTFAEEQEFLDSVWDYDHKYGSTPPRTRMTRRNRSRREKEQLMIGKSAQRSSSTKQPAFSDDCIDAICESDEEENNHSESKRSSYNSKRSIKMLRCSERDLKLDLSETRSRLPSSISHLPRDERVESLPQLAKKVETCNRFLSLTSKLVVSRNLGLANGRSLLPQEECVQNRVEFYETFSKLIQMGNCDTIKRQIAAISQEDHLWQNELNDLIWLELQAWHADRSLQEQDQFLCQAREDIHNLLDEIMNYKFKKRADQLSASSADSGIHFPNDEQDIADPVLPNGTPCTGLCLSMSCPTCFEDQNCALRDVEGMLTRLEAAEALYPSSKSFAAQHPLYLSDKFTARVKAMCLWYNMTKHHRLKLLILVRHLLSHAARKNFRGESKTPSEEEQLEEKDFKFCNYDKDDHDEWKSWLDTNLYNIEPVGTFCRYAQQIDGNFSRVYIRKYIEDVLKIRGLRKALHFLEKLHLSVLRKAKFTLQKPSDEENFAGDADLEDMDAEEVRELKQFGCWSEEALALNLPSYRSAFLFVSRVPLDVIHEFLSLRLETKPEKPSPMSIRQLIKELKEGLRLAVLHRQRYQYHIYAALSDPNDIAEDYMKEHIDSFDATVQNVLELYLDYLQQWVQFVQEERVQKNILEEEWGFAMQSCNHIPGGHALVGSSFCRMASSMMKCISHTMKSKSEDQIQIIDIECEYNKLALLEIGRGLQQICIETREKALHVVALSKTLRKDLENDQDNKPSLHCNIIADSLSQLKRDVVSFGGHMKGVIKTIEASLQVPQDLDESEKNSLQVRFREVLHQFFKFGFEYLKEVCRLVTGNSKSQLCRASILFAHHWMQFVKERCERGRGLRPRWAHQGLEFLMMICDPRLTSHLTDEEFEDLKTSMDDCISHVIGTATPPINTSPPCYVASRSRGPSPCPSATSPRAGHRRSMNSQSSVEAGDKSADRLGDPNKEPNWFPSTTHRSRRISRSERVQQSVNTLDEALESNLRTNNLIGSVVATEPTRVRNFNYPRPVNFKWQRGIKIGQGRFGKVYTAVNNETGELMAMKEIALQPNDRCTIKNVAQEIKIFEGIKHENLVRYYGVEIHRDEMLLFMELCTEGTLESLVAATESALPEALIRRYTNQLVRAVSVLHQHAIVHRDIKSANIFLTAEGNCLKVGDFGSAVKIKSHTTVPGEVQGFVGTQAYMAPEVFMKTNTEGHGRAVDIWSLGCVLVEMASGKRPWAEFDSNYQIMFKVGMGETPEIPSTLSDEGAHFASLCLRHDPKERATTMDLIQHSFLQVDGDEECLSCTMPSILEDYLKLGIKR</sequence>
<comment type="subcellular location">
    <subcellularLocation>
        <location evidence="2">Cytoplasm</location>
        <location evidence="2">Perinuclear region</location>
    </subcellularLocation>
</comment>
<evidence type="ECO:0000259" key="21">
    <source>
        <dbReference type="PROSITE" id="PS50011"/>
    </source>
</evidence>
<comment type="caution">
    <text evidence="22">The sequence shown here is derived from an EMBL/GenBank/DDBJ whole genome shotgun (WGS) entry which is preliminary data.</text>
</comment>
<dbReference type="GO" id="GO:0005524">
    <property type="term" value="F:ATP binding"/>
    <property type="evidence" value="ECO:0007669"/>
    <property type="project" value="UniProtKB-UniRule"/>
</dbReference>
<feature type="compositionally biased region" description="Polar residues" evidence="20">
    <location>
        <begin position="76"/>
        <end position="85"/>
    </location>
</feature>
<dbReference type="InterPro" id="IPR045801">
    <property type="entry name" value="MEKK4_N"/>
</dbReference>
<comment type="similarity">
    <text evidence="3">Belongs to the protein kinase superfamily. STE Ser/Thr protein kinase family. MAP kinase kinase kinase subfamily.</text>
</comment>
<dbReference type="PANTHER" id="PTHR48016">
    <property type="entry name" value="MAP KINASE KINASE KINASE SSK2-RELATED-RELATED"/>
    <property type="match status" value="1"/>
</dbReference>
<keyword evidence="12 19" id="KW-0067">ATP-binding</keyword>
<keyword evidence="7" id="KW-0597">Phosphoprotein</keyword>
<evidence type="ECO:0000256" key="11">
    <source>
        <dbReference type="ARBA" id="ARBA00022777"/>
    </source>
</evidence>
<dbReference type="InterPro" id="IPR017441">
    <property type="entry name" value="Protein_kinase_ATP_BS"/>
</dbReference>
<evidence type="ECO:0000256" key="6">
    <source>
        <dbReference type="ARBA" id="ARBA00022527"/>
    </source>
</evidence>
<dbReference type="EC" id="2.7.11.25" evidence="4"/>
<feature type="binding site" evidence="19">
    <location>
        <position position="1075"/>
    </location>
    <ligand>
        <name>ATP</name>
        <dbReference type="ChEBI" id="CHEBI:30616"/>
    </ligand>
</feature>
<comment type="function">
    <text evidence="16">Component of a protein kinase signal transduction cascade. Activates the CSBP2, P38 and JNK MAPK pathways, but not the ERK pathway. Specifically phosphorylates and activates MAP2K4 and MAP2K6.</text>
</comment>
<dbReference type="PROSITE" id="PS00108">
    <property type="entry name" value="PROTEIN_KINASE_ST"/>
    <property type="match status" value="1"/>
</dbReference>
<dbReference type="PROSITE" id="PS00107">
    <property type="entry name" value="PROTEIN_KINASE_ATP"/>
    <property type="match status" value="1"/>
</dbReference>
<dbReference type="FunCoup" id="A0A482XH11">
    <property type="interactions" value="1940"/>
</dbReference>
<feature type="compositionally biased region" description="Basic and acidic residues" evidence="20">
    <location>
        <begin position="967"/>
        <end position="980"/>
    </location>
</feature>
<evidence type="ECO:0000256" key="12">
    <source>
        <dbReference type="ARBA" id="ARBA00022840"/>
    </source>
</evidence>
<keyword evidence="9" id="KW-0479">Metal-binding</keyword>
<keyword evidence="8" id="KW-0808">Transferase</keyword>
<keyword evidence="10 19" id="KW-0547">Nucleotide-binding</keyword>
<keyword evidence="13" id="KW-0460">Magnesium</keyword>
<dbReference type="FunFam" id="1.10.510.10:FF:000122">
    <property type="entry name" value="Mitogen-activated protein kinase kinase kinase 4"/>
    <property type="match status" value="1"/>
</dbReference>
<comment type="catalytic activity">
    <reaction evidence="15">
        <text>L-seryl-[protein] + ATP = O-phospho-L-seryl-[protein] + ADP + H(+)</text>
        <dbReference type="Rhea" id="RHEA:17989"/>
        <dbReference type="Rhea" id="RHEA-COMP:9863"/>
        <dbReference type="Rhea" id="RHEA-COMP:11604"/>
        <dbReference type="ChEBI" id="CHEBI:15378"/>
        <dbReference type="ChEBI" id="CHEBI:29999"/>
        <dbReference type="ChEBI" id="CHEBI:30616"/>
        <dbReference type="ChEBI" id="CHEBI:83421"/>
        <dbReference type="ChEBI" id="CHEBI:456216"/>
        <dbReference type="EC" id="2.7.11.25"/>
    </reaction>
</comment>
<evidence type="ECO:0000256" key="15">
    <source>
        <dbReference type="ARBA" id="ARBA00048329"/>
    </source>
</evidence>
<feature type="domain" description="Protein kinase" evidence="21">
    <location>
        <begin position="1046"/>
        <end position="1307"/>
    </location>
</feature>
<dbReference type="Pfam" id="PF19431">
    <property type="entry name" value="MEKK4_N"/>
    <property type="match status" value="2"/>
</dbReference>
<evidence type="ECO:0000256" key="1">
    <source>
        <dbReference type="ARBA" id="ARBA00001946"/>
    </source>
</evidence>
<dbReference type="InterPro" id="IPR000719">
    <property type="entry name" value="Prot_kinase_dom"/>
</dbReference>
<evidence type="ECO:0000256" key="19">
    <source>
        <dbReference type="PROSITE-ProRule" id="PRU10141"/>
    </source>
</evidence>
<comment type="catalytic activity">
    <reaction evidence="14">
        <text>L-threonyl-[protein] + ATP = O-phospho-L-threonyl-[protein] + ADP + H(+)</text>
        <dbReference type="Rhea" id="RHEA:46608"/>
        <dbReference type="Rhea" id="RHEA-COMP:11060"/>
        <dbReference type="Rhea" id="RHEA-COMP:11605"/>
        <dbReference type="ChEBI" id="CHEBI:15378"/>
        <dbReference type="ChEBI" id="CHEBI:30013"/>
        <dbReference type="ChEBI" id="CHEBI:30616"/>
        <dbReference type="ChEBI" id="CHEBI:61977"/>
        <dbReference type="ChEBI" id="CHEBI:456216"/>
        <dbReference type="EC" id="2.7.11.25"/>
    </reaction>
</comment>
<dbReference type="Gene3D" id="1.10.510.10">
    <property type="entry name" value="Transferase(Phosphotransferase) domain 1"/>
    <property type="match status" value="1"/>
</dbReference>
<evidence type="ECO:0000256" key="2">
    <source>
        <dbReference type="ARBA" id="ARBA00004556"/>
    </source>
</evidence>
<dbReference type="EMBL" id="QKKF02010319">
    <property type="protein sequence ID" value="RZF44830.1"/>
    <property type="molecule type" value="Genomic_DNA"/>
</dbReference>
<gene>
    <name evidence="22" type="ORF">LSTR_LSTR000782</name>
</gene>
<dbReference type="SMR" id="A0A482XH11"/>
<evidence type="ECO:0000256" key="3">
    <source>
        <dbReference type="ARBA" id="ARBA00006529"/>
    </source>
</evidence>
<feature type="region of interest" description="Disordered" evidence="20">
    <location>
        <begin position="43"/>
        <end position="87"/>
    </location>
</feature>
<evidence type="ECO:0000256" key="5">
    <source>
        <dbReference type="ARBA" id="ARBA00022490"/>
    </source>
</evidence>
<evidence type="ECO:0000256" key="9">
    <source>
        <dbReference type="ARBA" id="ARBA00022723"/>
    </source>
</evidence>
<dbReference type="CDD" id="cd06626">
    <property type="entry name" value="STKc_MEKK4"/>
    <property type="match status" value="1"/>
</dbReference>
<keyword evidence="5" id="KW-0963">Cytoplasm</keyword>
<dbReference type="GO" id="GO:0004709">
    <property type="term" value="F:MAP kinase kinase kinase activity"/>
    <property type="evidence" value="ECO:0007669"/>
    <property type="project" value="UniProtKB-EC"/>
</dbReference>
<comment type="cofactor">
    <cofactor evidence="1">
        <name>Mg(2+)</name>
        <dbReference type="ChEBI" id="CHEBI:18420"/>
    </cofactor>
</comment>
<keyword evidence="6" id="KW-0723">Serine/threonine-protein kinase</keyword>
<accession>A0A482XH11</accession>
<dbReference type="OrthoDB" id="1043025at2759"/>
<keyword evidence="23" id="KW-1185">Reference proteome</keyword>
<evidence type="ECO:0000256" key="7">
    <source>
        <dbReference type="ARBA" id="ARBA00022553"/>
    </source>
</evidence>
<evidence type="ECO:0000256" key="16">
    <source>
        <dbReference type="ARBA" id="ARBA00060115"/>
    </source>
</evidence>
<dbReference type="InParanoid" id="A0A482XH11"/>
<evidence type="ECO:0000313" key="23">
    <source>
        <dbReference type="Proteomes" id="UP000291343"/>
    </source>
</evidence>
<dbReference type="SUPFAM" id="SSF56112">
    <property type="entry name" value="Protein kinase-like (PK-like)"/>
    <property type="match status" value="1"/>
</dbReference>
<dbReference type="STRING" id="195883.A0A482XH11"/>
<dbReference type="InterPro" id="IPR050538">
    <property type="entry name" value="MAP_kinase_kinase_kinase"/>
</dbReference>
<dbReference type="InterPro" id="IPR011009">
    <property type="entry name" value="Kinase-like_dom_sf"/>
</dbReference>
<evidence type="ECO:0000256" key="8">
    <source>
        <dbReference type="ARBA" id="ARBA00022679"/>
    </source>
</evidence>
<evidence type="ECO:0000256" key="14">
    <source>
        <dbReference type="ARBA" id="ARBA00047559"/>
    </source>
</evidence>
<evidence type="ECO:0000313" key="22">
    <source>
        <dbReference type="EMBL" id="RZF44830.1"/>
    </source>
</evidence>
<feature type="region of interest" description="Disordered" evidence="20">
    <location>
        <begin position="931"/>
        <end position="1003"/>
    </location>
</feature>
<proteinExistence type="inferred from homology"/>
<keyword evidence="11" id="KW-0418">Kinase</keyword>
<reference evidence="22 23" key="1">
    <citation type="journal article" date="2017" name="Gigascience">
        <title>Genome sequence of the small brown planthopper, Laodelphax striatellus.</title>
        <authorList>
            <person name="Zhu J."/>
            <person name="Jiang F."/>
            <person name="Wang X."/>
            <person name="Yang P."/>
            <person name="Bao Y."/>
            <person name="Zhao W."/>
            <person name="Wang W."/>
            <person name="Lu H."/>
            <person name="Wang Q."/>
            <person name="Cui N."/>
            <person name="Li J."/>
            <person name="Chen X."/>
            <person name="Luo L."/>
            <person name="Yu J."/>
            <person name="Kang L."/>
            <person name="Cui F."/>
        </authorList>
    </citation>
    <scope>NUCLEOTIDE SEQUENCE [LARGE SCALE GENOMIC DNA]</scope>
    <source>
        <strain evidence="22">Lst14</strain>
    </source>
</reference>
<feature type="region of interest" description="Disordered" evidence="20">
    <location>
        <begin position="1"/>
        <end position="31"/>
    </location>
</feature>
<evidence type="ECO:0000256" key="18">
    <source>
        <dbReference type="ARBA" id="ARBA00083883"/>
    </source>
</evidence>
<evidence type="ECO:0000256" key="10">
    <source>
        <dbReference type="ARBA" id="ARBA00022741"/>
    </source>
</evidence>
<dbReference type="SMART" id="SM00220">
    <property type="entry name" value="S_TKc"/>
    <property type="match status" value="1"/>
</dbReference>
<evidence type="ECO:0000256" key="17">
    <source>
        <dbReference type="ARBA" id="ARBA00069057"/>
    </source>
</evidence>
<dbReference type="GO" id="GO:0048471">
    <property type="term" value="C:perinuclear region of cytoplasm"/>
    <property type="evidence" value="ECO:0007669"/>
    <property type="project" value="UniProtKB-SubCell"/>
</dbReference>
<name>A0A482XH11_LAOST</name>
<dbReference type="PROSITE" id="PS50011">
    <property type="entry name" value="PROTEIN_KINASE_DOM"/>
    <property type="match status" value="1"/>
</dbReference>
<organism evidence="22 23">
    <name type="scientific">Laodelphax striatellus</name>
    <name type="common">Small brown planthopper</name>
    <name type="synonym">Delphax striatella</name>
    <dbReference type="NCBI Taxonomy" id="195883"/>
    <lineage>
        <taxon>Eukaryota</taxon>
        <taxon>Metazoa</taxon>
        <taxon>Ecdysozoa</taxon>
        <taxon>Arthropoda</taxon>
        <taxon>Hexapoda</taxon>
        <taxon>Insecta</taxon>
        <taxon>Pterygota</taxon>
        <taxon>Neoptera</taxon>
        <taxon>Paraneoptera</taxon>
        <taxon>Hemiptera</taxon>
        <taxon>Auchenorrhyncha</taxon>
        <taxon>Fulgoroidea</taxon>
        <taxon>Delphacidae</taxon>
        <taxon>Criomorphinae</taxon>
        <taxon>Laodelphax</taxon>
    </lineage>
</organism>
<dbReference type="GO" id="GO:0046872">
    <property type="term" value="F:metal ion binding"/>
    <property type="evidence" value="ECO:0007669"/>
    <property type="project" value="UniProtKB-KW"/>
</dbReference>
<evidence type="ECO:0000256" key="4">
    <source>
        <dbReference type="ARBA" id="ARBA00012406"/>
    </source>
</evidence>
<dbReference type="Pfam" id="PF00069">
    <property type="entry name" value="Pkinase"/>
    <property type="match status" value="1"/>
</dbReference>